<accession>A0AAV9MG50</accession>
<dbReference type="EMBL" id="JAWPEI010000002">
    <property type="protein sequence ID" value="KAK4736064.1"/>
    <property type="molecule type" value="Genomic_DNA"/>
</dbReference>
<comment type="caution">
    <text evidence="1">The sequence shown here is derived from an EMBL/GenBank/DDBJ whole genome shotgun (WGS) entry which is preliminary data.</text>
</comment>
<evidence type="ECO:0008006" key="3">
    <source>
        <dbReference type="Google" id="ProtNLM"/>
    </source>
</evidence>
<dbReference type="Proteomes" id="UP001311915">
    <property type="component" value="Unassembled WGS sequence"/>
</dbReference>
<dbReference type="AlphaFoldDB" id="A0AAV9MG50"/>
<proteinExistence type="predicted"/>
<evidence type="ECO:0000313" key="2">
    <source>
        <dbReference type="Proteomes" id="UP001311915"/>
    </source>
</evidence>
<evidence type="ECO:0000313" key="1">
    <source>
        <dbReference type="EMBL" id="KAK4736064.1"/>
    </source>
</evidence>
<organism evidence="1 2">
    <name type="scientific">Solanum pinnatisectum</name>
    <name type="common">tansyleaf nightshade</name>
    <dbReference type="NCBI Taxonomy" id="50273"/>
    <lineage>
        <taxon>Eukaryota</taxon>
        <taxon>Viridiplantae</taxon>
        <taxon>Streptophyta</taxon>
        <taxon>Embryophyta</taxon>
        <taxon>Tracheophyta</taxon>
        <taxon>Spermatophyta</taxon>
        <taxon>Magnoliopsida</taxon>
        <taxon>eudicotyledons</taxon>
        <taxon>Gunneridae</taxon>
        <taxon>Pentapetalae</taxon>
        <taxon>asterids</taxon>
        <taxon>lamiids</taxon>
        <taxon>Solanales</taxon>
        <taxon>Solanaceae</taxon>
        <taxon>Solanoideae</taxon>
        <taxon>Solaneae</taxon>
        <taxon>Solanum</taxon>
    </lineage>
</organism>
<dbReference type="PANTHER" id="PTHR47723:SF19">
    <property type="entry name" value="POLYNUCLEOTIDYL TRANSFERASE, RIBONUCLEASE H-LIKE SUPERFAMILY PROTEIN"/>
    <property type="match status" value="1"/>
</dbReference>
<keyword evidence="2" id="KW-1185">Reference proteome</keyword>
<dbReference type="PANTHER" id="PTHR47723">
    <property type="entry name" value="OS05G0353850 PROTEIN"/>
    <property type="match status" value="1"/>
</dbReference>
<dbReference type="InterPro" id="IPR053151">
    <property type="entry name" value="RNase_H-like"/>
</dbReference>
<name>A0AAV9MG50_9SOLN</name>
<sequence length="187" mass="20771">MPSNHLIDWEVLYPFAIWHLWLNRNSNVFNNFSNPTLDLPNGSFSISTRVRGIGGVTRDNTGTWKVGYNQKLCGMNATSMEILSLLTGMEIAFQHKLFSNPVIQHNFREGNKVAHVLASQARTSNTNESCVVFVTPPTMVTHCLAVDLAGHNTTKQVSLATCINLPKFGNSNIPNVILLRFTKSDLV</sequence>
<protein>
    <recommendedName>
        <fullName evidence="3">RNase H type-1 domain-containing protein</fullName>
    </recommendedName>
</protein>
<reference evidence="1 2" key="1">
    <citation type="submission" date="2023-10" db="EMBL/GenBank/DDBJ databases">
        <title>Genome-Wide Identification Analysis in wild type Solanum Pinnatisectum Reveals Some Genes Defensing Phytophthora Infestans.</title>
        <authorList>
            <person name="Sun C."/>
        </authorList>
    </citation>
    <scope>NUCLEOTIDE SEQUENCE [LARGE SCALE GENOMIC DNA]</scope>
    <source>
        <strain evidence="1">LQN</strain>
        <tissue evidence="1">Leaf</tissue>
    </source>
</reference>
<gene>
    <name evidence="1" type="ORF">R3W88_010325</name>
</gene>